<evidence type="ECO:0000256" key="2">
    <source>
        <dbReference type="SAM" id="MobiDB-lite"/>
    </source>
</evidence>
<dbReference type="STRING" id="984487.A0A1E4SM01"/>
<dbReference type="GeneID" id="30983385"/>
<dbReference type="PANTHER" id="PTHR16487:SF0">
    <property type="entry name" value="PROTEIN PHOSPHATASE 4 REGULATORY SUBUNIT 2-RELATED"/>
    <property type="match status" value="1"/>
</dbReference>
<dbReference type="InterPro" id="IPR015267">
    <property type="entry name" value="PPP4R2"/>
</dbReference>
<evidence type="ECO:0000256" key="1">
    <source>
        <dbReference type="ARBA" id="ARBA00009207"/>
    </source>
</evidence>
<dbReference type="Proteomes" id="UP000094285">
    <property type="component" value="Unassembled WGS sequence"/>
</dbReference>
<name>A0A1E4SM01_9ASCO</name>
<evidence type="ECO:0000313" key="4">
    <source>
        <dbReference type="Proteomes" id="UP000094285"/>
    </source>
</evidence>
<organism evidence="3 4">
    <name type="scientific">Suhomyces tanzawaensis NRRL Y-17324</name>
    <dbReference type="NCBI Taxonomy" id="984487"/>
    <lineage>
        <taxon>Eukaryota</taxon>
        <taxon>Fungi</taxon>
        <taxon>Dikarya</taxon>
        <taxon>Ascomycota</taxon>
        <taxon>Saccharomycotina</taxon>
        <taxon>Pichiomycetes</taxon>
        <taxon>Debaryomycetaceae</taxon>
        <taxon>Suhomyces</taxon>
    </lineage>
</organism>
<accession>A0A1E4SM01</accession>
<dbReference type="OrthoDB" id="341898at2759"/>
<dbReference type="GO" id="GO:0005737">
    <property type="term" value="C:cytoplasm"/>
    <property type="evidence" value="ECO:0007669"/>
    <property type="project" value="TreeGrafter"/>
</dbReference>
<dbReference type="GO" id="GO:0019888">
    <property type="term" value="F:protein phosphatase regulator activity"/>
    <property type="evidence" value="ECO:0007669"/>
    <property type="project" value="InterPro"/>
</dbReference>
<protein>
    <submittedName>
        <fullName evidence="3">Uncharacterized protein</fullName>
    </submittedName>
</protein>
<dbReference type="GO" id="GO:0005634">
    <property type="term" value="C:nucleus"/>
    <property type="evidence" value="ECO:0007669"/>
    <property type="project" value="TreeGrafter"/>
</dbReference>
<dbReference type="GO" id="GO:0030289">
    <property type="term" value="C:protein phosphatase 4 complex"/>
    <property type="evidence" value="ECO:0007669"/>
    <property type="project" value="InterPro"/>
</dbReference>
<gene>
    <name evidence="3" type="ORF">CANTADRAFT_4581</name>
</gene>
<proteinExistence type="inferred from homology"/>
<comment type="similarity">
    <text evidence="1">Belongs to the PPP4R2 family.</text>
</comment>
<feature type="compositionally biased region" description="Basic and acidic residues" evidence="2">
    <location>
        <begin position="174"/>
        <end position="202"/>
    </location>
</feature>
<dbReference type="EMBL" id="KV453910">
    <property type="protein sequence ID" value="ODV80554.1"/>
    <property type="molecule type" value="Genomic_DNA"/>
</dbReference>
<sequence>MALQIPPLQPELAALLEDVADSKKNQQLVALAWREKLLPGLQTHLAAMVDVSLSQGEQFSVRPEGVDLQKSIVGVHKRITDHILDNFTQLPPFTLPRLAEVLLRPQNEGYLLGNNVAVLKYFNALAKLVLVSSGIEDFPPITFLEPSQTREIMEPIRTSQTAVSIPLVEIPWLKQEENDTVGEKDENGTDKQEVAPETKQEPDMGPVPTISPPDPTLLDELGIVKHEVPKSPRRRRNQETETLDSLDLGQSNGSKKARTDGKKSPTTPSKTLLSDEENDRMDLSNTVGDDSLTLTSPNPPTNPNDLLSDSPLQHRDQTMEDT</sequence>
<keyword evidence="4" id="KW-1185">Reference proteome</keyword>
<dbReference type="AlphaFoldDB" id="A0A1E4SM01"/>
<feature type="compositionally biased region" description="Basic and acidic residues" evidence="2">
    <location>
        <begin position="312"/>
        <end position="322"/>
    </location>
</feature>
<reference evidence="4" key="1">
    <citation type="submission" date="2016-05" db="EMBL/GenBank/DDBJ databases">
        <title>Comparative genomics of biotechnologically important yeasts.</title>
        <authorList>
            <consortium name="DOE Joint Genome Institute"/>
            <person name="Riley R."/>
            <person name="Haridas S."/>
            <person name="Wolfe K.H."/>
            <person name="Lopes M.R."/>
            <person name="Hittinger C.T."/>
            <person name="Goker M."/>
            <person name="Salamov A."/>
            <person name="Wisecaver J."/>
            <person name="Long T.M."/>
            <person name="Aerts A.L."/>
            <person name="Barry K."/>
            <person name="Choi C."/>
            <person name="Clum A."/>
            <person name="Coughlan A.Y."/>
            <person name="Deshpande S."/>
            <person name="Douglass A.P."/>
            <person name="Hanson S.J."/>
            <person name="Klenk H.-P."/>
            <person name="Labutti K."/>
            <person name="Lapidus A."/>
            <person name="Lindquist E."/>
            <person name="Lipzen A."/>
            <person name="Meier-Kolthoff J.P."/>
            <person name="Ohm R.A."/>
            <person name="Otillar R.P."/>
            <person name="Pangilinan J."/>
            <person name="Peng Y."/>
            <person name="Rokas A."/>
            <person name="Rosa C.A."/>
            <person name="Scheuner C."/>
            <person name="Sibirny A.A."/>
            <person name="Slot J.C."/>
            <person name="Stielow J.B."/>
            <person name="Sun H."/>
            <person name="Kurtzman C.P."/>
            <person name="Blackwell M."/>
            <person name="Grigoriev I.V."/>
            <person name="Jeffries T.W."/>
        </authorList>
    </citation>
    <scope>NUCLEOTIDE SEQUENCE [LARGE SCALE GENOMIC DNA]</scope>
    <source>
        <strain evidence="4">NRRL Y-17324</strain>
    </source>
</reference>
<evidence type="ECO:0000313" key="3">
    <source>
        <dbReference type="EMBL" id="ODV80554.1"/>
    </source>
</evidence>
<feature type="region of interest" description="Disordered" evidence="2">
    <location>
        <begin position="174"/>
        <end position="322"/>
    </location>
</feature>
<dbReference type="PANTHER" id="PTHR16487">
    <property type="entry name" value="PPP4R2-RELATED PROTEIN"/>
    <property type="match status" value="1"/>
</dbReference>
<dbReference type="RefSeq" id="XP_020065676.1">
    <property type="nucleotide sequence ID" value="XM_020209249.1"/>
</dbReference>